<evidence type="ECO:0000313" key="2">
    <source>
        <dbReference type="EMBL" id="KAG9391282.1"/>
    </source>
</evidence>
<feature type="compositionally biased region" description="Basic and acidic residues" evidence="1">
    <location>
        <begin position="101"/>
        <end position="114"/>
    </location>
</feature>
<proteinExistence type="predicted"/>
<comment type="caution">
    <text evidence="2">The sequence shown here is derived from an EMBL/GenBank/DDBJ whole genome shotgun (WGS) entry which is preliminary data.</text>
</comment>
<feature type="region of interest" description="Disordered" evidence="1">
    <location>
        <begin position="50"/>
        <end position="116"/>
    </location>
</feature>
<feature type="compositionally biased region" description="Basic residues" evidence="1">
    <location>
        <begin position="57"/>
        <end position="70"/>
    </location>
</feature>
<evidence type="ECO:0000256" key="1">
    <source>
        <dbReference type="SAM" id="MobiDB-lite"/>
    </source>
</evidence>
<dbReference type="EMBL" id="JAHDYR010000061">
    <property type="protein sequence ID" value="KAG9391282.1"/>
    <property type="molecule type" value="Genomic_DNA"/>
</dbReference>
<name>A0A8J6E1Z9_9EUKA</name>
<feature type="region of interest" description="Disordered" evidence="1">
    <location>
        <begin position="132"/>
        <end position="170"/>
    </location>
</feature>
<organism evidence="2 3">
    <name type="scientific">Carpediemonas membranifera</name>
    <dbReference type="NCBI Taxonomy" id="201153"/>
    <lineage>
        <taxon>Eukaryota</taxon>
        <taxon>Metamonada</taxon>
        <taxon>Carpediemonas-like organisms</taxon>
        <taxon>Carpediemonas</taxon>
    </lineage>
</organism>
<accession>A0A8J6E1Z9</accession>
<dbReference type="Proteomes" id="UP000717585">
    <property type="component" value="Unassembled WGS sequence"/>
</dbReference>
<evidence type="ECO:0000313" key="3">
    <source>
        <dbReference type="Proteomes" id="UP000717585"/>
    </source>
</evidence>
<dbReference type="AlphaFoldDB" id="A0A8J6E1Z9"/>
<gene>
    <name evidence="2" type="ORF">J8273_7650</name>
</gene>
<sequence>MNSRIYLEEEEALAMYFALYYSARLSKASKNDQKALMKSAKDSLGAVAARLTLPTPRARRTPARTLRPRRNLSTVSAALSTEGPDEPRQTARQKANKQKRVTPDVPEKRAHVEEPAVDVEMFSTWSEHLLTHSPADDVQTESSRDRPASELTPDDGSTMIADENQGDTTGGEIIAYPTPGDVVVYMAREALAEEAKNCIQDAATSRLKLIWVCHQLALYDVSKEDEDISKVETAASTELLEGMRPTAHGVNPRMKHKPKVLLRLMDLLKSYDGGALLGKNYTQVLRYAVAFPADFKRLVYGSYLPVDRGLLCIGKLMSYVTQMRIKSFHGIVSNDERASIINTMREKLGDAGTTTISHFLFGPPSPSLIAHEQVE</sequence>
<protein>
    <submittedName>
        <fullName evidence="2">Uncharacterized protein</fullName>
    </submittedName>
</protein>
<keyword evidence="3" id="KW-1185">Reference proteome</keyword>
<reference evidence="2" key="1">
    <citation type="submission" date="2021-05" db="EMBL/GenBank/DDBJ databases">
        <title>A free-living protist that lacks canonical eukaryotic 1 DNA replication and segregation systems.</title>
        <authorList>
            <person name="Salas-Leiva D.E."/>
            <person name="Tromer E.C."/>
            <person name="Curtis B.A."/>
            <person name="Jerlstrom-Hultqvist J."/>
            <person name="Kolisko M."/>
            <person name="Yi Z."/>
            <person name="Salas-Leiva J.S."/>
            <person name="Gallot-Lavallee L."/>
            <person name="Kops G.J.P.L."/>
            <person name="Archibald J.M."/>
            <person name="Simpson A.G.B."/>
            <person name="Roger A.J."/>
        </authorList>
    </citation>
    <scope>NUCLEOTIDE SEQUENCE</scope>
    <source>
        <strain evidence="2">BICM</strain>
    </source>
</reference>